<evidence type="ECO:0000259" key="4">
    <source>
        <dbReference type="SMART" id="SM00990"/>
    </source>
</evidence>
<dbReference type="RefSeq" id="WP_126695710.1">
    <property type="nucleotide sequence ID" value="NZ_RXOF01000018.1"/>
</dbReference>
<name>A0A3S0IJS3_9BACT</name>
<protein>
    <submittedName>
        <fullName evidence="5">VRR-NUC domain-containing protein</fullName>
    </submittedName>
</protein>
<dbReference type="SMART" id="SM00990">
    <property type="entry name" value="VRR_NUC"/>
    <property type="match status" value="1"/>
</dbReference>
<keyword evidence="6" id="KW-1185">Reference proteome</keyword>
<dbReference type="Proteomes" id="UP000282184">
    <property type="component" value="Unassembled WGS sequence"/>
</dbReference>
<organism evidence="5 6">
    <name type="scientific">Hymenobacter gummosus</name>
    <dbReference type="NCBI Taxonomy" id="1776032"/>
    <lineage>
        <taxon>Bacteria</taxon>
        <taxon>Pseudomonadati</taxon>
        <taxon>Bacteroidota</taxon>
        <taxon>Cytophagia</taxon>
        <taxon>Cytophagales</taxon>
        <taxon>Hymenobacteraceae</taxon>
        <taxon>Hymenobacter</taxon>
    </lineage>
</organism>
<evidence type="ECO:0000313" key="5">
    <source>
        <dbReference type="EMBL" id="RTQ45854.1"/>
    </source>
</evidence>
<dbReference type="OrthoDB" id="882176at2"/>
<evidence type="ECO:0000256" key="3">
    <source>
        <dbReference type="ARBA" id="ARBA00022801"/>
    </source>
</evidence>
<evidence type="ECO:0000256" key="1">
    <source>
        <dbReference type="ARBA" id="ARBA00001946"/>
    </source>
</evidence>
<comment type="caution">
    <text evidence="5">The sequence shown here is derived from an EMBL/GenBank/DDBJ whole genome shotgun (WGS) entry which is preliminary data.</text>
</comment>
<dbReference type="InterPro" id="IPR011335">
    <property type="entry name" value="Restrct_endonuc-II-like"/>
</dbReference>
<proteinExistence type="predicted"/>
<comment type="cofactor">
    <cofactor evidence="1">
        <name>Mg(2+)</name>
        <dbReference type="ChEBI" id="CHEBI:18420"/>
    </cofactor>
</comment>
<keyword evidence="3" id="KW-0378">Hydrolase</keyword>
<dbReference type="Pfam" id="PF08774">
    <property type="entry name" value="VRR_NUC"/>
    <property type="match status" value="1"/>
</dbReference>
<sequence length="124" mass="13870">MPVATRHQQTPLELAPPTAGETTSAILAYLTLQGFAVWRQNNSGIYDPKTGRYRFNPQGRRGVPDIIGFRKRDGVFIGVEVKAGRDQLRPEQKQFLDELKAAGGLAFVARSFAQFQQSFEGREM</sequence>
<dbReference type="Gene3D" id="3.40.1350.10">
    <property type="match status" value="1"/>
</dbReference>
<dbReference type="GO" id="GO:0004518">
    <property type="term" value="F:nuclease activity"/>
    <property type="evidence" value="ECO:0007669"/>
    <property type="project" value="UniProtKB-KW"/>
</dbReference>
<accession>A0A3S0IJS3</accession>
<gene>
    <name evidence="5" type="ORF">EJV47_23785</name>
</gene>
<dbReference type="EMBL" id="RXOF01000018">
    <property type="protein sequence ID" value="RTQ45854.1"/>
    <property type="molecule type" value="Genomic_DNA"/>
</dbReference>
<evidence type="ECO:0000313" key="6">
    <source>
        <dbReference type="Proteomes" id="UP000282184"/>
    </source>
</evidence>
<feature type="domain" description="VRR-NUC" evidence="4">
    <location>
        <begin position="17"/>
        <end position="113"/>
    </location>
</feature>
<dbReference type="GO" id="GO:0016788">
    <property type="term" value="F:hydrolase activity, acting on ester bonds"/>
    <property type="evidence" value="ECO:0007669"/>
    <property type="project" value="InterPro"/>
</dbReference>
<dbReference type="GO" id="GO:0003676">
    <property type="term" value="F:nucleic acid binding"/>
    <property type="evidence" value="ECO:0007669"/>
    <property type="project" value="InterPro"/>
</dbReference>
<dbReference type="InterPro" id="IPR014883">
    <property type="entry name" value="VRR_NUC"/>
</dbReference>
<reference evidence="5 6" key="1">
    <citation type="submission" date="2018-12" db="EMBL/GenBank/DDBJ databases">
        <title>Hymenobacter gummosus sp. nov., isolated from a spring.</title>
        <authorList>
            <person name="Nie L."/>
        </authorList>
    </citation>
    <scope>NUCLEOTIDE SEQUENCE [LARGE SCALE GENOMIC DNA]</scope>
    <source>
        <strain evidence="5 6">KCTC 52166</strain>
    </source>
</reference>
<dbReference type="AlphaFoldDB" id="A0A3S0IJS3"/>
<dbReference type="InterPro" id="IPR011856">
    <property type="entry name" value="tRNA_endonuc-like_dom_sf"/>
</dbReference>
<evidence type="ECO:0000256" key="2">
    <source>
        <dbReference type="ARBA" id="ARBA00022722"/>
    </source>
</evidence>
<keyword evidence="2" id="KW-0540">Nuclease</keyword>
<dbReference type="SUPFAM" id="SSF52980">
    <property type="entry name" value="Restriction endonuclease-like"/>
    <property type="match status" value="1"/>
</dbReference>